<gene>
    <name evidence="8" type="ORF">E1I69_11675</name>
</gene>
<sequence length="701" mass="78411">MNMRIGGLASGMDIDQLVKDLMKAERIPLNKMNQQKQTLEWQRDDYRSMNSLLLSLRDLSFNMKLSSTFRAKNTTSSNESKVTATASAAAGNVSYTLSKVDKLATAATKVNAGDIRKNKDFDASASIWSQKDNFNDTATDYGDGFNWKIGALAKDTKTITDPTETIKLSKINFKTDDDSIENMQVKVNGTFYTVYTDDVPINDPNVKNKVHLASDGTLTFSNSLEKGSKVTVDYFIDNYSQEIKVPKPSDTATNPNTTFQLSKASLSTDGMSIFVGGTEYTKVYSTSDWDNLDDTQKASSVLVDLESGKLTFSKKLEEGDVIKADFKQNYFSFGLETFNEKGESVKEKFSVEGSSSFSSIINRISSSAAGVNAFYDDFTGQVTLTRSQTGDFNKNGEEIKITGDFLNNVLQFSTSIETGGNNAEFTINGLETQRYFNNFTINGVNFTLKDTFDSTDPAKNDAPVTVGVTTNSETVLDNIVNFVEKYNETIQKINEKLNEERYRSYQPLSSEEREALSDKEAELWEEKAKSGLIRRDSILSSGLNQFRMDLYTPVTNLSMDTAFNQLASIGIKTTANYMDRGKLEIDKAKLKEAIEKDPEAVEKLFTADGSTYAEKGLINRLYDSLTATMDKVSERAGKSTWTTQKYTIGKNLDSLKDSIDRFENRLIQIEDRYWRQFTAMEKAIQRANQQSAYLMQNFFSG</sequence>
<dbReference type="GO" id="GO:0009424">
    <property type="term" value="C:bacterial-type flagellum hook"/>
    <property type="evidence" value="ECO:0007669"/>
    <property type="project" value="UniProtKB-UniRule"/>
</dbReference>
<keyword evidence="9" id="KW-1185">Reference proteome</keyword>
<name>A0A4V6RSV7_9BACI</name>
<keyword evidence="5" id="KW-0964">Secreted</keyword>
<accession>A0A4V6RSV7</accession>
<feature type="domain" description="Flagellar hook-associated protein 2 N-terminal" evidence="6">
    <location>
        <begin position="10"/>
        <end position="107"/>
    </location>
</feature>
<keyword evidence="3" id="KW-0175">Coiled coil</keyword>
<dbReference type="GO" id="GO:0071973">
    <property type="term" value="P:bacterial-type flagellum-dependent cell motility"/>
    <property type="evidence" value="ECO:0007669"/>
    <property type="project" value="TreeGrafter"/>
</dbReference>
<evidence type="ECO:0000313" key="8">
    <source>
        <dbReference type="EMBL" id="THE12353.1"/>
    </source>
</evidence>
<dbReference type="PANTHER" id="PTHR30288:SF0">
    <property type="entry name" value="FLAGELLAR HOOK-ASSOCIATED PROTEIN 2"/>
    <property type="match status" value="1"/>
</dbReference>
<evidence type="ECO:0000256" key="1">
    <source>
        <dbReference type="ARBA" id="ARBA00009764"/>
    </source>
</evidence>
<dbReference type="InterPro" id="IPR040026">
    <property type="entry name" value="FliD"/>
</dbReference>
<dbReference type="GO" id="GO:0009421">
    <property type="term" value="C:bacterial-type flagellum filament cap"/>
    <property type="evidence" value="ECO:0007669"/>
    <property type="project" value="InterPro"/>
</dbReference>
<feature type="domain" description="Flagellar hook-associated protein 2 C-terminal" evidence="7">
    <location>
        <begin position="420"/>
        <end position="689"/>
    </location>
</feature>
<comment type="subunit">
    <text evidence="2 5">Homopentamer.</text>
</comment>
<comment type="similarity">
    <text evidence="1 5">Belongs to the FliD family.</text>
</comment>
<dbReference type="RefSeq" id="WP_136379794.1">
    <property type="nucleotide sequence ID" value="NZ_SLUB01000018.1"/>
</dbReference>
<dbReference type="AlphaFoldDB" id="A0A4V6RSV7"/>
<keyword evidence="8" id="KW-0969">Cilium</keyword>
<evidence type="ECO:0000256" key="5">
    <source>
        <dbReference type="RuleBase" id="RU362066"/>
    </source>
</evidence>
<comment type="caution">
    <text evidence="8">The sequence shown here is derived from an EMBL/GenBank/DDBJ whole genome shotgun (WGS) entry which is preliminary data.</text>
</comment>
<evidence type="ECO:0000256" key="2">
    <source>
        <dbReference type="ARBA" id="ARBA00011255"/>
    </source>
</evidence>
<keyword evidence="8" id="KW-0966">Cell projection</keyword>
<organism evidence="8 9">
    <name type="scientific">Bacillus timonensis</name>
    <dbReference type="NCBI Taxonomy" id="1033734"/>
    <lineage>
        <taxon>Bacteria</taxon>
        <taxon>Bacillati</taxon>
        <taxon>Bacillota</taxon>
        <taxon>Bacilli</taxon>
        <taxon>Bacillales</taxon>
        <taxon>Bacillaceae</taxon>
        <taxon>Bacillus</taxon>
    </lineage>
</organism>
<dbReference type="Proteomes" id="UP000306477">
    <property type="component" value="Unassembled WGS sequence"/>
</dbReference>
<proteinExistence type="inferred from homology"/>
<protein>
    <recommendedName>
        <fullName evidence="5">Flagellar hook-associated protein 2</fullName>
        <shortName evidence="5">HAP2</shortName>
    </recommendedName>
    <alternativeName>
        <fullName evidence="5">Flagellar cap protein</fullName>
    </alternativeName>
</protein>
<dbReference type="InterPro" id="IPR010809">
    <property type="entry name" value="FliD_C"/>
</dbReference>
<evidence type="ECO:0000256" key="4">
    <source>
        <dbReference type="ARBA" id="ARBA00023143"/>
    </source>
</evidence>
<dbReference type="EMBL" id="SLUB01000018">
    <property type="protein sequence ID" value="THE12353.1"/>
    <property type="molecule type" value="Genomic_DNA"/>
</dbReference>
<comment type="function">
    <text evidence="5">Required for morphogenesis and for the elongation of the flagellar filament by facilitating polymerization of the flagellin monomers at the tip of growing filament. Forms a capping structure, which prevents flagellin subunits (transported through the central channel of the flagellum) from leaking out without polymerization at the distal end.</text>
</comment>
<dbReference type="GO" id="GO:0005576">
    <property type="term" value="C:extracellular region"/>
    <property type="evidence" value="ECO:0007669"/>
    <property type="project" value="UniProtKB-SubCell"/>
</dbReference>
<dbReference type="InterPro" id="IPR003481">
    <property type="entry name" value="FliD_N"/>
</dbReference>
<evidence type="ECO:0000259" key="7">
    <source>
        <dbReference type="Pfam" id="PF07195"/>
    </source>
</evidence>
<dbReference type="PANTHER" id="PTHR30288">
    <property type="entry name" value="FLAGELLAR CAP/ASSEMBLY PROTEIN FLID"/>
    <property type="match status" value="1"/>
</dbReference>
<comment type="subcellular location">
    <subcellularLocation>
        <location evidence="5">Secreted</location>
    </subcellularLocation>
    <subcellularLocation>
        <location evidence="5">Bacterial flagellum</location>
    </subcellularLocation>
</comment>
<dbReference type="GO" id="GO:0007155">
    <property type="term" value="P:cell adhesion"/>
    <property type="evidence" value="ECO:0007669"/>
    <property type="project" value="InterPro"/>
</dbReference>
<evidence type="ECO:0000256" key="3">
    <source>
        <dbReference type="ARBA" id="ARBA00023054"/>
    </source>
</evidence>
<dbReference type="Pfam" id="PF07195">
    <property type="entry name" value="FliD_C"/>
    <property type="match status" value="1"/>
</dbReference>
<keyword evidence="4 5" id="KW-0975">Bacterial flagellum</keyword>
<keyword evidence="8" id="KW-0282">Flagellum</keyword>
<reference evidence="8 9" key="1">
    <citation type="journal article" date="2019" name="Indoor Air">
        <title>Impacts of indoor surface finishes on bacterial viability.</title>
        <authorList>
            <person name="Hu J."/>
            <person name="Maamar S.B."/>
            <person name="Glawe A.J."/>
            <person name="Gottel N."/>
            <person name="Gilbert J.A."/>
            <person name="Hartmann E.M."/>
        </authorList>
    </citation>
    <scope>NUCLEOTIDE SEQUENCE [LARGE SCALE GENOMIC DNA]</scope>
    <source>
        <strain evidence="8 9">AF060A6</strain>
    </source>
</reference>
<evidence type="ECO:0000259" key="6">
    <source>
        <dbReference type="Pfam" id="PF02465"/>
    </source>
</evidence>
<evidence type="ECO:0000313" key="9">
    <source>
        <dbReference type="Proteomes" id="UP000306477"/>
    </source>
</evidence>
<dbReference type="Pfam" id="PF02465">
    <property type="entry name" value="FliD_N"/>
    <property type="match status" value="1"/>
</dbReference>
<dbReference type="OrthoDB" id="9776025at2"/>